<dbReference type="STRING" id="341454.A0A4S2N6K6"/>
<keyword evidence="11" id="KW-0456">Lyase</keyword>
<dbReference type="EC" id="4.2.99.18" evidence="2"/>
<feature type="domain" description="HhH-GPD" evidence="14">
    <location>
        <begin position="55"/>
        <end position="207"/>
    </location>
</feature>
<evidence type="ECO:0000256" key="13">
    <source>
        <dbReference type="ARBA" id="ARBA00044632"/>
    </source>
</evidence>
<evidence type="ECO:0000256" key="12">
    <source>
        <dbReference type="ARBA" id="ARBA00023295"/>
    </source>
</evidence>
<dbReference type="InterPro" id="IPR023170">
    <property type="entry name" value="HhH_base_excis_C"/>
</dbReference>
<proteinExistence type="inferred from homology"/>
<dbReference type="InParanoid" id="A0A4S2N6K6"/>
<sequence>DTSRSPPNWEEMYDLVLQNRRSIPAPVDTMGCASLHDPNAPEIDQRFHTLVSLMLSSQTKDTITAPTVRNLQTTLPGGLTVASILATPPQILNNLISKVGFHKRKTEYILATAKILREEYNGDIPDTLEGLMKLPGVGPKMAHLCMTAAWGKTMGIGVDVHVHRICNLWGWVKNTKTPEDTRIQLEKWLPREKWAEINWLLVGFGQTVCLPRGRKCGECPLSNGLCRAAFK</sequence>
<protein>
    <recommendedName>
        <fullName evidence="2">DNA-(apurinic or apyrimidinic site) lyase</fullName>
        <ecNumber evidence="2">4.2.99.18</ecNumber>
    </recommendedName>
</protein>
<feature type="non-terminal residue" evidence="15">
    <location>
        <position position="231"/>
    </location>
</feature>
<evidence type="ECO:0000256" key="5">
    <source>
        <dbReference type="ARBA" id="ARBA00022763"/>
    </source>
</evidence>
<evidence type="ECO:0000313" key="16">
    <source>
        <dbReference type="Proteomes" id="UP000298138"/>
    </source>
</evidence>
<keyword evidence="10" id="KW-0234">DNA repair</keyword>
<dbReference type="EMBL" id="ML220112">
    <property type="protein sequence ID" value="TGZ84724.1"/>
    <property type="molecule type" value="Genomic_DNA"/>
</dbReference>
<dbReference type="GO" id="GO:0005634">
    <property type="term" value="C:nucleus"/>
    <property type="evidence" value="ECO:0007669"/>
    <property type="project" value="InterPro"/>
</dbReference>
<dbReference type="GO" id="GO:0003677">
    <property type="term" value="F:DNA binding"/>
    <property type="evidence" value="ECO:0007669"/>
    <property type="project" value="InterPro"/>
</dbReference>
<dbReference type="Gene3D" id="1.10.1670.10">
    <property type="entry name" value="Helix-hairpin-Helix base-excision DNA repair enzymes (C-terminal)"/>
    <property type="match status" value="1"/>
</dbReference>
<keyword evidence="3" id="KW-0004">4Fe-4S</keyword>
<keyword evidence="5" id="KW-0227">DNA damage</keyword>
<dbReference type="PANTHER" id="PTHR43286:SF1">
    <property type="entry name" value="ENDONUCLEASE III-LIKE PROTEIN 1"/>
    <property type="match status" value="1"/>
</dbReference>
<dbReference type="OrthoDB" id="2099276at2759"/>
<keyword evidence="8" id="KW-0408">Iron</keyword>
<evidence type="ECO:0000256" key="7">
    <source>
        <dbReference type="ARBA" id="ARBA00022946"/>
    </source>
</evidence>
<reference evidence="15 16" key="1">
    <citation type="submission" date="2019-04" db="EMBL/GenBank/DDBJ databases">
        <title>Comparative genomics and transcriptomics to analyze fruiting body development in filamentous ascomycetes.</title>
        <authorList>
            <consortium name="DOE Joint Genome Institute"/>
            <person name="Lutkenhaus R."/>
            <person name="Traeger S."/>
            <person name="Breuer J."/>
            <person name="Kuo A."/>
            <person name="Lipzen A."/>
            <person name="Pangilinan J."/>
            <person name="Dilworth D."/>
            <person name="Sandor L."/>
            <person name="Poggeler S."/>
            <person name="Barry K."/>
            <person name="Grigoriev I.V."/>
            <person name="Nowrousian M."/>
        </authorList>
    </citation>
    <scope>NUCLEOTIDE SEQUENCE [LARGE SCALE GENOMIC DNA]</scope>
    <source>
        <strain evidence="15 16">CBS 389.68</strain>
    </source>
</reference>
<dbReference type="GO" id="GO:0006285">
    <property type="term" value="P:base-excision repair, AP site formation"/>
    <property type="evidence" value="ECO:0007669"/>
    <property type="project" value="InterPro"/>
</dbReference>
<gene>
    <name evidence="15" type="ORF">EX30DRAFT_293196</name>
</gene>
<evidence type="ECO:0000256" key="2">
    <source>
        <dbReference type="ARBA" id="ARBA00012720"/>
    </source>
</evidence>
<dbReference type="GO" id="GO:0046872">
    <property type="term" value="F:metal ion binding"/>
    <property type="evidence" value="ECO:0007669"/>
    <property type="project" value="UniProtKB-KW"/>
</dbReference>
<evidence type="ECO:0000256" key="11">
    <source>
        <dbReference type="ARBA" id="ARBA00023239"/>
    </source>
</evidence>
<accession>A0A4S2N6K6</accession>
<dbReference type="GO" id="GO:0051539">
    <property type="term" value="F:4 iron, 4 sulfur cluster binding"/>
    <property type="evidence" value="ECO:0007669"/>
    <property type="project" value="UniProtKB-KW"/>
</dbReference>
<evidence type="ECO:0000259" key="14">
    <source>
        <dbReference type="SMART" id="SM00478"/>
    </source>
</evidence>
<dbReference type="FunFam" id="1.10.1670.10:FF:000003">
    <property type="entry name" value="Endonuclease III homolog"/>
    <property type="match status" value="1"/>
</dbReference>
<dbReference type="PROSITE" id="PS01155">
    <property type="entry name" value="ENDONUCLEASE_III_2"/>
    <property type="match status" value="1"/>
</dbReference>
<keyword evidence="16" id="KW-1185">Reference proteome</keyword>
<keyword evidence="6" id="KW-0378">Hydrolase</keyword>
<dbReference type="FunFam" id="1.10.340.30:FF:000005">
    <property type="entry name" value="Endonuclease III-like protein 1"/>
    <property type="match status" value="1"/>
</dbReference>
<dbReference type="Gene3D" id="1.10.340.30">
    <property type="entry name" value="Hypothetical protein, domain 2"/>
    <property type="match status" value="1"/>
</dbReference>
<evidence type="ECO:0000256" key="6">
    <source>
        <dbReference type="ARBA" id="ARBA00022801"/>
    </source>
</evidence>
<dbReference type="InterPro" id="IPR030841">
    <property type="entry name" value="NTH1"/>
</dbReference>
<dbReference type="GO" id="GO:0000703">
    <property type="term" value="F:oxidized pyrimidine nucleobase lesion DNA N-glycosylase activity"/>
    <property type="evidence" value="ECO:0007669"/>
    <property type="project" value="TreeGrafter"/>
</dbReference>
<feature type="non-terminal residue" evidence="15">
    <location>
        <position position="1"/>
    </location>
</feature>
<evidence type="ECO:0000313" key="15">
    <source>
        <dbReference type="EMBL" id="TGZ84724.1"/>
    </source>
</evidence>
<evidence type="ECO:0000256" key="9">
    <source>
        <dbReference type="ARBA" id="ARBA00023014"/>
    </source>
</evidence>
<evidence type="ECO:0000256" key="8">
    <source>
        <dbReference type="ARBA" id="ARBA00023004"/>
    </source>
</evidence>
<dbReference type="SMART" id="SM00478">
    <property type="entry name" value="ENDO3c"/>
    <property type="match status" value="1"/>
</dbReference>
<keyword evidence="7" id="KW-0809">Transit peptide</keyword>
<dbReference type="InterPro" id="IPR004036">
    <property type="entry name" value="Endonuclease-III-like_CS2"/>
</dbReference>
<dbReference type="GO" id="GO:0140078">
    <property type="term" value="F:class I DNA-(apurinic or apyrimidinic site) endonuclease activity"/>
    <property type="evidence" value="ECO:0007669"/>
    <property type="project" value="UniProtKB-EC"/>
</dbReference>
<dbReference type="AlphaFoldDB" id="A0A4S2N6K6"/>
<dbReference type="GO" id="GO:0006289">
    <property type="term" value="P:nucleotide-excision repair"/>
    <property type="evidence" value="ECO:0007669"/>
    <property type="project" value="TreeGrafter"/>
</dbReference>
<keyword evidence="9" id="KW-0411">Iron-sulfur</keyword>
<comment type="catalytic activity">
    <reaction evidence="13">
        <text>2'-deoxyribonucleotide-(2'-deoxyribose 5'-phosphate)-2'-deoxyribonucleotide-DNA = a 3'-end 2'-deoxyribonucleotide-(2,3-dehydro-2,3-deoxyribose 5'-phosphate)-DNA + a 5'-end 5'-phospho-2'-deoxyribonucleoside-DNA + H(+)</text>
        <dbReference type="Rhea" id="RHEA:66592"/>
        <dbReference type="Rhea" id="RHEA-COMP:13180"/>
        <dbReference type="Rhea" id="RHEA-COMP:16897"/>
        <dbReference type="Rhea" id="RHEA-COMP:17067"/>
        <dbReference type="ChEBI" id="CHEBI:15378"/>
        <dbReference type="ChEBI" id="CHEBI:136412"/>
        <dbReference type="ChEBI" id="CHEBI:157695"/>
        <dbReference type="ChEBI" id="CHEBI:167181"/>
        <dbReference type="EC" id="4.2.99.18"/>
    </reaction>
</comment>
<dbReference type="InterPro" id="IPR000445">
    <property type="entry name" value="HhH_motif"/>
</dbReference>
<dbReference type="Pfam" id="PF00730">
    <property type="entry name" value="HhH-GPD"/>
    <property type="match status" value="1"/>
</dbReference>
<evidence type="ECO:0000256" key="3">
    <source>
        <dbReference type="ARBA" id="ARBA00022485"/>
    </source>
</evidence>
<dbReference type="InterPro" id="IPR011257">
    <property type="entry name" value="DNA_glycosylase"/>
</dbReference>
<dbReference type="Pfam" id="PF00633">
    <property type="entry name" value="HHH"/>
    <property type="match status" value="1"/>
</dbReference>
<dbReference type="HAMAP" id="MF_03183">
    <property type="entry name" value="Endonuclease_III_Nth"/>
    <property type="match status" value="1"/>
</dbReference>
<comment type="similarity">
    <text evidence="1">Belongs to the Nth/MutY family.</text>
</comment>
<dbReference type="SUPFAM" id="SSF48150">
    <property type="entry name" value="DNA-glycosylase"/>
    <property type="match status" value="1"/>
</dbReference>
<dbReference type="Proteomes" id="UP000298138">
    <property type="component" value="Unassembled WGS sequence"/>
</dbReference>
<dbReference type="InterPro" id="IPR003265">
    <property type="entry name" value="HhH-GPD_domain"/>
</dbReference>
<evidence type="ECO:0000256" key="1">
    <source>
        <dbReference type="ARBA" id="ARBA00008343"/>
    </source>
</evidence>
<name>A0A4S2N6K6_9PEZI</name>
<evidence type="ECO:0000256" key="4">
    <source>
        <dbReference type="ARBA" id="ARBA00022723"/>
    </source>
</evidence>
<evidence type="ECO:0000256" key="10">
    <source>
        <dbReference type="ARBA" id="ARBA00023204"/>
    </source>
</evidence>
<keyword evidence="4" id="KW-0479">Metal-binding</keyword>
<dbReference type="PANTHER" id="PTHR43286">
    <property type="entry name" value="ENDONUCLEASE III-LIKE PROTEIN 1"/>
    <property type="match status" value="1"/>
</dbReference>
<dbReference type="FunCoup" id="A0A4S2N6K6">
    <property type="interactions" value="500"/>
</dbReference>
<organism evidence="15 16">
    <name type="scientific">Ascodesmis nigricans</name>
    <dbReference type="NCBI Taxonomy" id="341454"/>
    <lineage>
        <taxon>Eukaryota</taxon>
        <taxon>Fungi</taxon>
        <taxon>Dikarya</taxon>
        <taxon>Ascomycota</taxon>
        <taxon>Pezizomycotina</taxon>
        <taxon>Pezizomycetes</taxon>
        <taxon>Pezizales</taxon>
        <taxon>Ascodesmidaceae</taxon>
        <taxon>Ascodesmis</taxon>
    </lineage>
</organism>
<dbReference type="CDD" id="cd00056">
    <property type="entry name" value="ENDO3c"/>
    <property type="match status" value="1"/>
</dbReference>
<keyword evidence="12" id="KW-0326">Glycosidase</keyword>